<dbReference type="EMBL" id="LAZR01000051">
    <property type="protein sequence ID" value="KKN98408.1"/>
    <property type="molecule type" value="Genomic_DNA"/>
</dbReference>
<gene>
    <name evidence="2" type="ORF">LCGC14_0145000</name>
</gene>
<evidence type="ECO:0000256" key="1">
    <source>
        <dbReference type="SAM" id="MobiDB-lite"/>
    </source>
</evidence>
<sequence length="142" mass="15914">MSKKNNKQKQSALPTRKTIVGNQQLMDQTLNNVIQTLQAMQGEHARALQAINRHDASFLILLKMMQNLVAALEEHGIGDLPDPSLEGVVKQSTWLAVCNSFAVFCYRIGVWYKQKEAEELQAQEEAVKQEQSEESPATSDES</sequence>
<name>A0A0F9Y189_9ZZZZ</name>
<organism evidence="2">
    <name type="scientific">marine sediment metagenome</name>
    <dbReference type="NCBI Taxonomy" id="412755"/>
    <lineage>
        <taxon>unclassified sequences</taxon>
        <taxon>metagenomes</taxon>
        <taxon>ecological metagenomes</taxon>
    </lineage>
</organism>
<dbReference type="AlphaFoldDB" id="A0A0F9Y189"/>
<accession>A0A0F9Y189</accession>
<protein>
    <submittedName>
        <fullName evidence="2">Uncharacterized protein</fullName>
    </submittedName>
</protein>
<feature type="region of interest" description="Disordered" evidence="1">
    <location>
        <begin position="122"/>
        <end position="142"/>
    </location>
</feature>
<comment type="caution">
    <text evidence="2">The sequence shown here is derived from an EMBL/GenBank/DDBJ whole genome shotgun (WGS) entry which is preliminary data.</text>
</comment>
<reference evidence="2" key="1">
    <citation type="journal article" date="2015" name="Nature">
        <title>Complex archaea that bridge the gap between prokaryotes and eukaryotes.</title>
        <authorList>
            <person name="Spang A."/>
            <person name="Saw J.H."/>
            <person name="Jorgensen S.L."/>
            <person name="Zaremba-Niedzwiedzka K."/>
            <person name="Martijn J."/>
            <person name="Lind A.E."/>
            <person name="van Eijk R."/>
            <person name="Schleper C."/>
            <person name="Guy L."/>
            <person name="Ettema T.J."/>
        </authorList>
    </citation>
    <scope>NUCLEOTIDE SEQUENCE</scope>
</reference>
<evidence type="ECO:0000313" key="2">
    <source>
        <dbReference type="EMBL" id="KKN98408.1"/>
    </source>
</evidence>
<proteinExistence type="predicted"/>